<dbReference type="EMBL" id="AM420293">
    <property type="protein sequence ID" value="CAM04163.1"/>
    <property type="molecule type" value="Genomic_DNA"/>
</dbReference>
<dbReference type="Proteomes" id="UP000006728">
    <property type="component" value="Chromosome"/>
</dbReference>
<organism evidence="1 2">
    <name type="scientific">Saccharopolyspora erythraea (strain ATCC 11635 / DSM 40517 / JCM 4748 / NBRC 13426 / NCIMB 8594 / NRRL 2338)</name>
    <dbReference type="NCBI Taxonomy" id="405948"/>
    <lineage>
        <taxon>Bacteria</taxon>
        <taxon>Bacillati</taxon>
        <taxon>Actinomycetota</taxon>
        <taxon>Actinomycetes</taxon>
        <taxon>Pseudonocardiales</taxon>
        <taxon>Pseudonocardiaceae</taxon>
        <taxon>Saccharopolyspora</taxon>
    </lineage>
</organism>
<proteinExistence type="predicted"/>
<dbReference type="HOGENOM" id="CLU_094587_0_0_11"/>
<accession>A4FJD8</accession>
<dbReference type="STRING" id="405948.SACE_4897"/>
<gene>
    <name evidence="1" type="ordered locus">SACE_4897</name>
</gene>
<reference evidence="1 2" key="1">
    <citation type="journal article" date="2007" name="Nat. Biotechnol.">
        <title>Complete genome sequence of the erythromycin-producing bacterium Saccharopolyspora erythraea NRRL23338.</title>
        <authorList>
            <person name="Oliynyk M."/>
            <person name="Samborskyy M."/>
            <person name="Lester J.B."/>
            <person name="Mironenko T."/>
            <person name="Scott N."/>
            <person name="Dickens S."/>
            <person name="Haydock S.F."/>
            <person name="Leadlay P.F."/>
        </authorList>
    </citation>
    <scope>NUCLEOTIDE SEQUENCE [LARGE SCALE GENOMIC DNA]</scope>
    <source>
        <strain evidence="2">ATCC 11635 / DSM 40517 / JCM 4748 / NBRC 13426 / NCIMB 8594 / NRRL 2338</strain>
    </source>
</reference>
<dbReference type="KEGG" id="sen:SACE_4897"/>
<evidence type="ECO:0000313" key="1">
    <source>
        <dbReference type="EMBL" id="CAM04163.1"/>
    </source>
</evidence>
<evidence type="ECO:0000313" key="2">
    <source>
        <dbReference type="Proteomes" id="UP000006728"/>
    </source>
</evidence>
<protein>
    <submittedName>
        <fullName evidence="1">Uncharacterized protein</fullName>
    </submittedName>
</protein>
<name>A4FJD8_SACEN</name>
<dbReference type="AlphaFoldDB" id="A4FJD8"/>
<keyword evidence="2" id="KW-1185">Reference proteome</keyword>
<sequence length="233" mass="26113">MLTGAGLVAAAVVLHVRRMRRSRDMAGVIGDHEILMYLNEALVMDILQYRGDVRALKRRVEQYTRETAEGRGEVKSSLFSIVGGRNREGSTTESFEAEESPITAIRKVVRELEKADAIVYADFHKGEIHPHRTLTDNPAGVAKLSDSRMLLSIDGRFEEYEEGDGSDKDYARLRAPYPSGNAHVRVKITRSGLREQDALPEEKAPFSARVLGKVETWDEQAGVLKMWALAIFR</sequence>
<dbReference type="eggNOG" id="ENOG5032V2F">
    <property type="taxonomic scope" value="Bacteria"/>
</dbReference>